<dbReference type="GO" id="GO:0032389">
    <property type="term" value="C:MutLalpha complex"/>
    <property type="evidence" value="ECO:0007669"/>
    <property type="project" value="TreeGrafter"/>
</dbReference>
<proteinExistence type="inferred from homology"/>
<comment type="subcellular location">
    <subcellularLocation>
        <location evidence="1">Nucleus</location>
    </subcellularLocation>
</comment>
<dbReference type="Pfam" id="PF01119">
    <property type="entry name" value="DNA_mis_repair"/>
    <property type="match status" value="1"/>
</dbReference>
<dbReference type="Gene3D" id="3.30.230.10">
    <property type="match status" value="1"/>
</dbReference>
<evidence type="ECO:0000256" key="5">
    <source>
        <dbReference type="ARBA" id="ARBA00023242"/>
    </source>
</evidence>
<gene>
    <name evidence="7" type="ORF">HICCMSTLAB_LOCUS2089</name>
</gene>
<comment type="caution">
    <text evidence="7">The sequence shown here is derived from an EMBL/GenBank/DDBJ whole genome shotgun (WGS) entry which is preliminary data.</text>
</comment>
<dbReference type="NCBIfam" id="TIGR00585">
    <property type="entry name" value="mutl"/>
    <property type="match status" value="1"/>
</dbReference>
<keyword evidence="3" id="KW-0227">DNA damage</keyword>
<keyword evidence="8" id="KW-1185">Reference proteome</keyword>
<dbReference type="InterPro" id="IPR032189">
    <property type="entry name" value="Mlh1_C"/>
</dbReference>
<dbReference type="Gene3D" id="3.30.565.10">
    <property type="entry name" value="Histidine kinase-like ATPase, C-terminal domain"/>
    <property type="match status" value="1"/>
</dbReference>
<dbReference type="AlphaFoldDB" id="A0A8J2EKN5"/>
<dbReference type="PANTHER" id="PTHR10073">
    <property type="entry name" value="DNA MISMATCH REPAIR PROTEIN MLH, PMS, MUTL"/>
    <property type="match status" value="1"/>
</dbReference>
<dbReference type="PANTHER" id="PTHR10073:SF12">
    <property type="entry name" value="DNA MISMATCH REPAIR PROTEIN MLH1"/>
    <property type="match status" value="1"/>
</dbReference>
<protein>
    <submittedName>
        <fullName evidence="7">Similar to Mlh1: DNA mismatch repair protein Mlh1 (Mus musculus)</fullName>
    </submittedName>
</protein>
<dbReference type="PROSITE" id="PS00058">
    <property type="entry name" value="DNA_MISMATCH_REPAIR_1"/>
    <property type="match status" value="1"/>
</dbReference>
<dbReference type="GO" id="GO:0140664">
    <property type="term" value="F:ATP-dependent DNA damage sensor activity"/>
    <property type="evidence" value="ECO:0007669"/>
    <property type="project" value="InterPro"/>
</dbReference>
<organism evidence="7 8">
    <name type="scientific">Cotesia congregata</name>
    <name type="common">Parasitoid wasp</name>
    <name type="synonym">Apanteles congregatus</name>
    <dbReference type="NCBI Taxonomy" id="51543"/>
    <lineage>
        <taxon>Eukaryota</taxon>
        <taxon>Metazoa</taxon>
        <taxon>Ecdysozoa</taxon>
        <taxon>Arthropoda</taxon>
        <taxon>Hexapoda</taxon>
        <taxon>Insecta</taxon>
        <taxon>Pterygota</taxon>
        <taxon>Neoptera</taxon>
        <taxon>Endopterygota</taxon>
        <taxon>Hymenoptera</taxon>
        <taxon>Apocrita</taxon>
        <taxon>Ichneumonoidea</taxon>
        <taxon>Braconidae</taxon>
        <taxon>Microgastrinae</taxon>
        <taxon>Cotesia</taxon>
    </lineage>
</organism>
<sequence>MALPGKIKKLDQVVVNRIAAGEIIQKPANALKELIENSLDAKASDIQITIKDGGLKLLQRFTTSKLSSFADLHSLSTYGFRGEALASISHVAQLTITTKTAQDKVAHRASYVDGKLKAPPKALAGNQGTTITIENLFYNVPQRRKALDNISEQFTGITEVVTRYAVHNSSVAFTLKKQGENSPYVRTPSKSDKSDTIKLLFGQAVARELIEVSLEDSVYKFKLQALITNPNYSNKKLVFLLFINHRLVESTLIKKMLDDLYSIYLPKKTHPWCYISLEIDPNNVDVNVHPTKSQVKFLHEEAIVERVKEALDGKLSSNNASRTFYAQARLPQVDLSREALGQVLPDLAAGVNENKDKGKVQASKMVRTDHQAQKLEKFNFTRALKTVQKLFGSQEPTREAKTKEPPPENQIIELKITSVPPEIPETLQEQTPEFSEPVPEQTSECTDLESVEEEKESDEIFKSYSVNCYRRPVELTSILRLRKRVEDSYHGGLRKILSGMIFIGCVDEKLVLFQSDVDLYICKIKNLAEEIFYEIMLYDFANYGVLKFSSALSLVELAKLGMKKKSSKSSLEQFAEQIKDLLVSKSEMLKEYFAIVITKNGYIKSLPVLLEDYSPDVAGELPNFVVRLATKVDWTEEQKCFEDISRETARFYSNVDFNKDWRHSIEYVLFPAIKESLLPPKEFAHDSSILKIASLPDLYKVFERC</sequence>
<dbReference type="Proteomes" id="UP000786811">
    <property type="component" value="Unassembled WGS sequence"/>
</dbReference>
<keyword evidence="4" id="KW-0234">DNA repair</keyword>
<name>A0A8J2EKN5_COTCN</name>
<accession>A0A8J2EKN5</accession>
<evidence type="ECO:0000259" key="6">
    <source>
        <dbReference type="SMART" id="SM01340"/>
    </source>
</evidence>
<evidence type="ECO:0000256" key="4">
    <source>
        <dbReference type="ARBA" id="ARBA00023204"/>
    </source>
</evidence>
<evidence type="ECO:0000256" key="3">
    <source>
        <dbReference type="ARBA" id="ARBA00022763"/>
    </source>
</evidence>
<dbReference type="Pfam" id="PF16413">
    <property type="entry name" value="Mlh1_C"/>
    <property type="match status" value="1"/>
</dbReference>
<dbReference type="EMBL" id="CAJNRD030001116">
    <property type="protein sequence ID" value="CAG5076108.1"/>
    <property type="molecule type" value="Genomic_DNA"/>
</dbReference>
<dbReference type="CDD" id="cd16926">
    <property type="entry name" value="HATPase_MutL-MLH-PMS-like"/>
    <property type="match status" value="1"/>
</dbReference>
<dbReference type="InterPro" id="IPR036890">
    <property type="entry name" value="HATPase_C_sf"/>
</dbReference>
<dbReference type="InterPro" id="IPR020568">
    <property type="entry name" value="Ribosomal_Su5_D2-typ_SF"/>
</dbReference>
<evidence type="ECO:0000256" key="1">
    <source>
        <dbReference type="ARBA" id="ARBA00004123"/>
    </source>
</evidence>
<comment type="similarity">
    <text evidence="2">Belongs to the DNA mismatch repair MutL/HexB family.</text>
</comment>
<dbReference type="SUPFAM" id="SSF54211">
    <property type="entry name" value="Ribosomal protein S5 domain 2-like"/>
    <property type="match status" value="1"/>
</dbReference>
<dbReference type="InterPro" id="IPR013507">
    <property type="entry name" value="DNA_mismatch_S5_2-like"/>
</dbReference>
<dbReference type="InterPro" id="IPR014762">
    <property type="entry name" value="DNA_mismatch_repair_CS"/>
</dbReference>
<dbReference type="SUPFAM" id="SSF55874">
    <property type="entry name" value="ATPase domain of HSP90 chaperone/DNA topoisomerase II/histidine kinase"/>
    <property type="match status" value="1"/>
</dbReference>
<feature type="domain" description="DNA mismatch repair protein S5" evidence="6">
    <location>
        <begin position="197"/>
        <end position="316"/>
    </location>
</feature>
<dbReference type="InterPro" id="IPR002099">
    <property type="entry name" value="MutL/Mlh/PMS"/>
</dbReference>
<reference evidence="7" key="1">
    <citation type="submission" date="2021-04" db="EMBL/GenBank/DDBJ databases">
        <authorList>
            <person name="Chebbi M.A.C M."/>
        </authorList>
    </citation>
    <scope>NUCLEOTIDE SEQUENCE</scope>
</reference>
<dbReference type="OrthoDB" id="10263226at2759"/>
<dbReference type="SMART" id="SM01340">
    <property type="entry name" value="DNA_mis_repair"/>
    <property type="match status" value="1"/>
</dbReference>
<dbReference type="GO" id="GO:0005524">
    <property type="term" value="F:ATP binding"/>
    <property type="evidence" value="ECO:0007669"/>
    <property type="project" value="InterPro"/>
</dbReference>
<dbReference type="GO" id="GO:0030983">
    <property type="term" value="F:mismatched DNA binding"/>
    <property type="evidence" value="ECO:0007669"/>
    <property type="project" value="InterPro"/>
</dbReference>
<dbReference type="InterPro" id="IPR014721">
    <property type="entry name" value="Ribsml_uS5_D2-typ_fold_subgr"/>
</dbReference>
<dbReference type="FunFam" id="3.30.230.10:FF:000014">
    <property type="entry name" value="DNA mismatch repair protein Mlh1"/>
    <property type="match status" value="1"/>
</dbReference>
<evidence type="ECO:0000256" key="2">
    <source>
        <dbReference type="ARBA" id="ARBA00006082"/>
    </source>
</evidence>
<evidence type="ECO:0000313" key="7">
    <source>
        <dbReference type="EMBL" id="CAG5076108.1"/>
    </source>
</evidence>
<dbReference type="GO" id="GO:0006298">
    <property type="term" value="P:mismatch repair"/>
    <property type="evidence" value="ECO:0007669"/>
    <property type="project" value="InterPro"/>
</dbReference>
<evidence type="ECO:0000313" key="8">
    <source>
        <dbReference type="Proteomes" id="UP000786811"/>
    </source>
</evidence>
<dbReference type="InterPro" id="IPR038973">
    <property type="entry name" value="MutL/Mlh/Pms-like"/>
</dbReference>
<dbReference type="GO" id="GO:0016887">
    <property type="term" value="F:ATP hydrolysis activity"/>
    <property type="evidence" value="ECO:0007669"/>
    <property type="project" value="InterPro"/>
</dbReference>
<keyword evidence="5" id="KW-0539">Nucleus</keyword>